<evidence type="ECO:0000256" key="2">
    <source>
        <dbReference type="SAM" id="MobiDB-lite"/>
    </source>
</evidence>
<evidence type="ECO:0000313" key="4">
    <source>
        <dbReference type="EMBL" id="GGZ27316.1"/>
    </source>
</evidence>
<feature type="region of interest" description="Disordered" evidence="2">
    <location>
        <begin position="124"/>
        <end position="144"/>
    </location>
</feature>
<reference evidence="4" key="1">
    <citation type="journal article" date="2014" name="Int. J. Syst. Evol. Microbiol.">
        <title>Complete genome sequence of Corynebacterium casei LMG S-19264T (=DSM 44701T), isolated from a smear-ripened cheese.</title>
        <authorList>
            <consortium name="US DOE Joint Genome Institute (JGI-PGF)"/>
            <person name="Walter F."/>
            <person name="Albersmeier A."/>
            <person name="Kalinowski J."/>
            <person name="Ruckert C."/>
        </authorList>
    </citation>
    <scope>NUCLEOTIDE SEQUENCE</scope>
    <source>
        <strain evidence="4">JCM 4815</strain>
    </source>
</reference>
<organism evidence="4 5">
    <name type="scientific">Streptomyces poonensis</name>
    <dbReference type="NCBI Taxonomy" id="68255"/>
    <lineage>
        <taxon>Bacteria</taxon>
        <taxon>Bacillati</taxon>
        <taxon>Actinomycetota</taxon>
        <taxon>Actinomycetes</taxon>
        <taxon>Kitasatosporales</taxon>
        <taxon>Streptomycetaceae</taxon>
        <taxon>Streptomyces</taxon>
    </lineage>
</organism>
<reference evidence="4" key="2">
    <citation type="submission" date="2020-09" db="EMBL/GenBank/DDBJ databases">
        <authorList>
            <person name="Sun Q."/>
            <person name="Ohkuma M."/>
        </authorList>
    </citation>
    <scope>NUCLEOTIDE SEQUENCE</scope>
    <source>
        <strain evidence="4">JCM 4815</strain>
    </source>
</reference>
<keyword evidence="5" id="KW-1185">Reference proteome</keyword>
<dbReference type="EMBL" id="BMVW01000013">
    <property type="protein sequence ID" value="GGZ27316.1"/>
    <property type="molecule type" value="Genomic_DNA"/>
</dbReference>
<keyword evidence="1" id="KW-0378">Hydrolase</keyword>
<sequence>MFADRARLLMAQVSLALAVRARPADGARHGGDVCDAVLTPAGPRLILCDVKGHGPDAAALAAAVRAFFRHTAATEADPVRVVRTLDARLSPALGTEDFVTCLLADLRPDEVRLVNCGHPPPLRAGRRLRPLAPPDPSPPLGLAPDPKLQRAPLLPDERLLLHTDGLTEARNHDGAFFPLDRNVLAALNAPTLNQALDRLLDLLHRHTGRPTTADDLTLILMQPVAAARTAPSSGLAGPGPQCPDPHGRL</sequence>
<dbReference type="GO" id="GO:0016791">
    <property type="term" value="F:phosphatase activity"/>
    <property type="evidence" value="ECO:0007669"/>
    <property type="project" value="TreeGrafter"/>
</dbReference>
<dbReference type="InterPro" id="IPR052016">
    <property type="entry name" value="Bact_Sigma-Reg"/>
</dbReference>
<dbReference type="InterPro" id="IPR001932">
    <property type="entry name" value="PPM-type_phosphatase-like_dom"/>
</dbReference>
<dbReference type="SMART" id="SM00331">
    <property type="entry name" value="PP2C_SIG"/>
    <property type="match status" value="1"/>
</dbReference>
<dbReference type="Pfam" id="PF07228">
    <property type="entry name" value="SpoIIE"/>
    <property type="match status" value="1"/>
</dbReference>
<dbReference type="Gene3D" id="3.60.40.10">
    <property type="entry name" value="PPM-type phosphatase domain"/>
    <property type="match status" value="1"/>
</dbReference>
<feature type="domain" description="PPM-type phosphatase" evidence="3">
    <location>
        <begin position="14"/>
        <end position="223"/>
    </location>
</feature>
<feature type="region of interest" description="Disordered" evidence="2">
    <location>
        <begin position="229"/>
        <end position="249"/>
    </location>
</feature>
<dbReference type="Proteomes" id="UP000622166">
    <property type="component" value="Unassembled WGS sequence"/>
</dbReference>
<dbReference type="SUPFAM" id="SSF81606">
    <property type="entry name" value="PP2C-like"/>
    <property type="match status" value="1"/>
</dbReference>
<evidence type="ECO:0000259" key="3">
    <source>
        <dbReference type="SMART" id="SM00331"/>
    </source>
</evidence>
<protein>
    <recommendedName>
        <fullName evidence="3">PPM-type phosphatase domain-containing protein</fullName>
    </recommendedName>
</protein>
<proteinExistence type="predicted"/>
<comment type="caution">
    <text evidence="4">The sequence shown here is derived from an EMBL/GenBank/DDBJ whole genome shotgun (WGS) entry which is preliminary data.</text>
</comment>
<name>A0A918PZ72_9ACTN</name>
<evidence type="ECO:0000256" key="1">
    <source>
        <dbReference type="ARBA" id="ARBA00022801"/>
    </source>
</evidence>
<evidence type="ECO:0000313" key="5">
    <source>
        <dbReference type="Proteomes" id="UP000622166"/>
    </source>
</evidence>
<feature type="compositionally biased region" description="Pro residues" evidence="2">
    <location>
        <begin position="131"/>
        <end position="141"/>
    </location>
</feature>
<accession>A0A918PZ72</accession>
<dbReference type="PANTHER" id="PTHR43156:SF2">
    <property type="entry name" value="STAGE II SPORULATION PROTEIN E"/>
    <property type="match status" value="1"/>
</dbReference>
<dbReference type="InterPro" id="IPR036457">
    <property type="entry name" value="PPM-type-like_dom_sf"/>
</dbReference>
<dbReference type="RefSeq" id="WP_189863565.1">
    <property type="nucleotide sequence ID" value="NZ_BMVW01000013.1"/>
</dbReference>
<dbReference type="PANTHER" id="PTHR43156">
    <property type="entry name" value="STAGE II SPORULATION PROTEIN E-RELATED"/>
    <property type="match status" value="1"/>
</dbReference>
<gene>
    <name evidence="4" type="ORF">GCM10010365_54410</name>
</gene>
<dbReference type="AlphaFoldDB" id="A0A918PZ72"/>